<dbReference type="CDD" id="cd20261">
    <property type="entry name" value="Complex1_LYR_LYRM1"/>
    <property type="match status" value="1"/>
</dbReference>
<dbReference type="WBParaSite" id="MCU_009922-RA">
    <property type="protein sequence ID" value="MCU_009922-RA"/>
    <property type="gene ID" value="MCU_009922"/>
</dbReference>
<dbReference type="InterPro" id="IPR008011">
    <property type="entry name" value="Complex1_LYR_dom"/>
</dbReference>
<organism evidence="3">
    <name type="scientific">Mesocestoides corti</name>
    <name type="common">Flatworm</name>
    <dbReference type="NCBI Taxonomy" id="53468"/>
    <lineage>
        <taxon>Eukaryota</taxon>
        <taxon>Metazoa</taxon>
        <taxon>Spiralia</taxon>
        <taxon>Lophotrochozoa</taxon>
        <taxon>Platyhelminthes</taxon>
        <taxon>Cestoda</taxon>
        <taxon>Eucestoda</taxon>
        <taxon>Cyclophyllidea</taxon>
        <taxon>Mesocestoididae</taxon>
        <taxon>Mesocestoides</taxon>
    </lineage>
</organism>
<sequence>MAIEAAFQLMLKTIAKSFTAGSEQQRARVLDLYRRLMRLSKSWTSATNDIRQTVEEQEYIKQEARTLFRRNANLTDPQAIEAHILEGESRLELALHYKNPYPRLSNLPQSSMADRSMKRNQRVINSSIPAYLKSYKPDAPASAKKPK</sequence>
<proteinExistence type="inferred from homology"/>
<evidence type="ECO:0000313" key="3">
    <source>
        <dbReference type="WBParaSite" id="MCU_009922-RA"/>
    </source>
</evidence>
<name>A0A5K3FP67_MESCO</name>
<dbReference type="InterPro" id="IPR045294">
    <property type="entry name" value="Complex1_LYR_LYRM1"/>
</dbReference>
<evidence type="ECO:0000259" key="2">
    <source>
        <dbReference type="Pfam" id="PF05347"/>
    </source>
</evidence>
<evidence type="ECO:0000256" key="1">
    <source>
        <dbReference type="ARBA" id="ARBA00009508"/>
    </source>
</evidence>
<accession>A0A5K3FP67</accession>
<dbReference type="AlphaFoldDB" id="A0A5K3FP67"/>
<dbReference type="PANTHER" id="PTHR14273:SF0">
    <property type="entry name" value="LYR MOTIF-CONTAINING PROTEIN 1"/>
    <property type="match status" value="1"/>
</dbReference>
<protein>
    <submittedName>
        <fullName evidence="3">Complex1_LYR_dom domain-containing protein</fullName>
    </submittedName>
</protein>
<dbReference type="PANTHER" id="PTHR14273">
    <property type="entry name" value="LYR MOTIF-CONTAINING PROTEIN 1"/>
    <property type="match status" value="1"/>
</dbReference>
<feature type="domain" description="Complex 1 LYR protein" evidence="2">
    <location>
        <begin position="28"/>
        <end position="92"/>
    </location>
</feature>
<dbReference type="GO" id="GO:0005739">
    <property type="term" value="C:mitochondrion"/>
    <property type="evidence" value="ECO:0007669"/>
    <property type="project" value="TreeGrafter"/>
</dbReference>
<reference evidence="3" key="1">
    <citation type="submission" date="2019-11" db="UniProtKB">
        <authorList>
            <consortium name="WormBaseParasite"/>
        </authorList>
    </citation>
    <scope>IDENTIFICATION</scope>
</reference>
<comment type="similarity">
    <text evidence="1">Belongs to the complex I LYR family.</text>
</comment>
<dbReference type="Pfam" id="PF05347">
    <property type="entry name" value="Complex1_LYR"/>
    <property type="match status" value="1"/>
</dbReference>
<dbReference type="InterPro" id="IPR040330">
    <property type="entry name" value="LYRM1"/>
</dbReference>